<dbReference type="InterPro" id="IPR036812">
    <property type="entry name" value="NAD(P)_OxRdtase_dom_sf"/>
</dbReference>
<organism evidence="5 6">
    <name type="scientific">Tannerella forsythia</name>
    <name type="common">Bacteroides forsythus</name>
    <dbReference type="NCBI Taxonomy" id="28112"/>
    <lineage>
        <taxon>Bacteria</taxon>
        <taxon>Pseudomonadati</taxon>
        <taxon>Bacteroidota</taxon>
        <taxon>Bacteroidia</taxon>
        <taxon>Bacteroidales</taxon>
        <taxon>Tannerellaceae</taxon>
        <taxon>Tannerella</taxon>
    </lineage>
</organism>
<evidence type="ECO:0000313" key="5">
    <source>
        <dbReference type="EMBL" id="RRD75652.1"/>
    </source>
</evidence>
<dbReference type="PANTHER" id="PTHR43312">
    <property type="entry name" value="D-THREO-ALDOSE 1-DEHYDROGENASE"/>
    <property type="match status" value="1"/>
</dbReference>
<keyword evidence="2" id="KW-0408">Iron</keyword>
<protein>
    <submittedName>
        <fullName evidence="5">Aldo/keto reductase</fullName>
    </submittedName>
</protein>
<dbReference type="InterPro" id="IPR023210">
    <property type="entry name" value="NADP_OxRdtase_dom"/>
</dbReference>
<name>A0A3P1YX79_TANFO</name>
<accession>A0A3P1YX79</accession>
<dbReference type="Pfam" id="PF13534">
    <property type="entry name" value="Fer4_17"/>
    <property type="match status" value="1"/>
</dbReference>
<evidence type="ECO:0000259" key="4">
    <source>
        <dbReference type="PROSITE" id="PS51379"/>
    </source>
</evidence>
<keyword evidence="1" id="KW-0479">Metal-binding</keyword>
<dbReference type="AlphaFoldDB" id="A0A3P1YX79"/>
<evidence type="ECO:0000256" key="3">
    <source>
        <dbReference type="ARBA" id="ARBA00023014"/>
    </source>
</evidence>
<gene>
    <name evidence="5" type="ORF">EII41_06490</name>
</gene>
<evidence type="ECO:0000256" key="2">
    <source>
        <dbReference type="ARBA" id="ARBA00023004"/>
    </source>
</evidence>
<dbReference type="Proteomes" id="UP000279860">
    <property type="component" value="Unassembled WGS sequence"/>
</dbReference>
<comment type="caution">
    <text evidence="5">The sequence shown here is derived from an EMBL/GenBank/DDBJ whole genome shotgun (WGS) entry which is preliminary data.</text>
</comment>
<dbReference type="RefSeq" id="WP_124789919.1">
    <property type="nucleotide sequence ID" value="NZ_RQYN01000019.1"/>
</dbReference>
<dbReference type="PROSITE" id="PS51257">
    <property type="entry name" value="PROKAR_LIPOPROTEIN"/>
    <property type="match status" value="1"/>
</dbReference>
<dbReference type="CDD" id="cd19096">
    <property type="entry name" value="AKR_Fe-S_oxidoreductase"/>
    <property type="match status" value="1"/>
</dbReference>
<dbReference type="PANTHER" id="PTHR43312:SF2">
    <property type="entry name" value="OXIDOREDUCTASE"/>
    <property type="match status" value="1"/>
</dbReference>
<reference evidence="5 6" key="1">
    <citation type="submission" date="2018-11" db="EMBL/GenBank/DDBJ databases">
        <title>Genomes From Bacteria Associated with the Canine Oral Cavity: a Test Case for Automated Genome-Based Taxonomic Assignment.</title>
        <authorList>
            <person name="Coil D.A."/>
            <person name="Jospin G."/>
            <person name="Darling A.E."/>
            <person name="Wallis C."/>
            <person name="Davis I.J."/>
            <person name="Harris S."/>
            <person name="Eisen J.A."/>
            <person name="Holcombe L.J."/>
            <person name="O'Flynn C."/>
        </authorList>
    </citation>
    <scope>NUCLEOTIDE SEQUENCE [LARGE SCALE GENOMIC DNA]</scope>
    <source>
        <strain evidence="5 6">OH1426_COT-023</strain>
    </source>
</reference>
<feature type="domain" description="4Fe-4S ferredoxin-type" evidence="4">
    <location>
        <begin position="417"/>
        <end position="445"/>
    </location>
</feature>
<evidence type="ECO:0000256" key="1">
    <source>
        <dbReference type="ARBA" id="ARBA00022723"/>
    </source>
</evidence>
<dbReference type="SUPFAM" id="SSF46548">
    <property type="entry name" value="alpha-helical ferredoxin"/>
    <property type="match status" value="1"/>
</dbReference>
<dbReference type="GO" id="GO:0046872">
    <property type="term" value="F:metal ion binding"/>
    <property type="evidence" value="ECO:0007669"/>
    <property type="project" value="UniProtKB-KW"/>
</dbReference>
<dbReference type="PROSITE" id="PS51379">
    <property type="entry name" value="4FE4S_FER_2"/>
    <property type="match status" value="1"/>
</dbReference>
<dbReference type="PROSITE" id="PS00198">
    <property type="entry name" value="4FE4S_FER_1"/>
    <property type="match status" value="1"/>
</dbReference>
<dbReference type="SUPFAM" id="SSF51430">
    <property type="entry name" value="NAD(P)-linked oxidoreductase"/>
    <property type="match status" value="1"/>
</dbReference>
<dbReference type="InterPro" id="IPR017896">
    <property type="entry name" value="4Fe4S_Fe-S-bd"/>
</dbReference>
<dbReference type="InterPro" id="IPR017900">
    <property type="entry name" value="4Fe4S_Fe_S_CS"/>
</dbReference>
<dbReference type="Pfam" id="PF00248">
    <property type="entry name" value="Aldo_ket_red"/>
    <property type="match status" value="1"/>
</dbReference>
<dbReference type="GO" id="GO:0051536">
    <property type="term" value="F:iron-sulfur cluster binding"/>
    <property type="evidence" value="ECO:0007669"/>
    <property type="project" value="UniProtKB-KW"/>
</dbReference>
<dbReference type="Gene3D" id="3.20.20.100">
    <property type="entry name" value="NADP-dependent oxidoreductase domain"/>
    <property type="match status" value="1"/>
</dbReference>
<evidence type="ECO:0000313" key="6">
    <source>
        <dbReference type="Proteomes" id="UP000279860"/>
    </source>
</evidence>
<keyword evidence="3" id="KW-0411">Iron-sulfur</keyword>
<proteinExistence type="predicted"/>
<sequence>MKKNQLNRRDFIKVLGGTAASTAALYGCTNQKQPRRTVGEVPTDQMTYRTNPNTGDRVSLLGYGCMRLPTLSNESARESENDIDQEMVNRLTDYAIEHGVNYFDTSPAYCKGMSEQAMGIALSRHPRDKYFIATKLSNFSPDTWSREASLEIYHNSFKYLQVDYIDYLLLHAIGLGGMEALKGRYLDNGMLDFLLEEREAGRIRNLGFSYHGDIEVFDYLLSRHDECKWDFVQIQLNYVDWKHAKEVNPSNTNAEYLYGELKKRNIPSIIMEPLLGGRLASLNGLSTELLRSMDPEASTASWAFRFAGSEPDVLTVLSGMTYMEHLQENIRTYSPLRPLNDKERAMLEEVALTMLKYPLIQCNACQYCMPCPYGLDIPGIFTYYNKCLNEGNFSENIHDEHYRRARHAFLVGYDRRVERQRQADHCTTCGQCNPHCPQRLDIPAEMLKVDRYVEQLRRNA</sequence>
<dbReference type="InterPro" id="IPR053135">
    <property type="entry name" value="AKR2_Oxidoreductase"/>
</dbReference>
<dbReference type="EMBL" id="RQYN01000019">
    <property type="protein sequence ID" value="RRD75652.1"/>
    <property type="molecule type" value="Genomic_DNA"/>
</dbReference>